<dbReference type="InterPro" id="IPR040699">
    <property type="entry name" value="XPB_DRD"/>
</dbReference>
<evidence type="ECO:0000259" key="10">
    <source>
        <dbReference type="PROSITE" id="PS51192"/>
    </source>
</evidence>
<dbReference type="CDD" id="cd17926">
    <property type="entry name" value="DEXHc_RE"/>
    <property type="match status" value="1"/>
</dbReference>
<dbReference type="GO" id="GO:0004386">
    <property type="term" value="F:helicase activity"/>
    <property type="evidence" value="ECO:0007669"/>
    <property type="project" value="UniProtKB-KW"/>
</dbReference>
<evidence type="ECO:0000256" key="1">
    <source>
        <dbReference type="ARBA" id="ARBA00006637"/>
    </source>
</evidence>
<evidence type="ECO:0000256" key="9">
    <source>
        <dbReference type="ARBA" id="ARBA00048988"/>
    </source>
</evidence>
<dbReference type="GO" id="GO:0003677">
    <property type="term" value="F:DNA binding"/>
    <property type="evidence" value="ECO:0007669"/>
    <property type="project" value="InterPro"/>
</dbReference>
<dbReference type="PANTHER" id="PTHR11274">
    <property type="entry name" value="RAD25/XP-B DNA REPAIR HELICASE"/>
    <property type="match status" value="1"/>
</dbReference>
<dbReference type="Gene3D" id="3.40.1170.30">
    <property type="match status" value="1"/>
</dbReference>
<comment type="catalytic activity">
    <reaction evidence="9">
        <text>ATP + H2O = ADP + phosphate + H(+)</text>
        <dbReference type="Rhea" id="RHEA:13065"/>
        <dbReference type="ChEBI" id="CHEBI:15377"/>
        <dbReference type="ChEBI" id="CHEBI:15378"/>
        <dbReference type="ChEBI" id="CHEBI:30616"/>
        <dbReference type="ChEBI" id="CHEBI:43474"/>
        <dbReference type="ChEBI" id="CHEBI:456216"/>
        <dbReference type="EC" id="5.6.2.4"/>
    </reaction>
</comment>
<keyword evidence="4" id="KW-0347">Helicase</keyword>
<evidence type="ECO:0000313" key="12">
    <source>
        <dbReference type="EMBL" id="PSN90713.1"/>
    </source>
</evidence>
<dbReference type="SUPFAM" id="SSF52540">
    <property type="entry name" value="P-loop containing nucleoside triphosphate hydrolases"/>
    <property type="match status" value="1"/>
</dbReference>
<comment type="catalytic activity">
    <reaction evidence="7">
        <text>Couples ATP hydrolysis with the unwinding of duplex DNA by translocating in the 3'-5' direction.</text>
        <dbReference type="EC" id="5.6.2.4"/>
    </reaction>
</comment>
<dbReference type="Gene3D" id="3.40.50.300">
    <property type="entry name" value="P-loop containing nucleotide triphosphate hydrolases"/>
    <property type="match status" value="2"/>
</dbReference>
<dbReference type="EC" id="5.6.2.4" evidence="8"/>
<feature type="domain" description="Helicase ATP-binding" evidence="10">
    <location>
        <begin position="82"/>
        <end position="225"/>
    </location>
</feature>
<evidence type="ECO:0000313" key="13">
    <source>
        <dbReference type="Proteomes" id="UP000240322"/>
    </source>
</evidence>
<evidence type="ECO:0000259" key="11">
    <source>
        <dbReference type="PROSITE" id="PS51194"/>
    </source>
</evidence>
<evidence type="ECO:0000256" key="2">
    <source>
        <dbReference type="ARBA" id="ARBA00022741"/>
    </source>
</evidence>
<dbReference type="CDD" id="cd18789">
    <property type="entry name" value="SF2_C_XPB"/>
    <property type="match status" value="1"/>
</dbReference>
<reference evidence="12 13" key="1">
    <citation type="submission" date="2017-04" db="EMBL/GenBank/DDBJ databases">
        <title>Novel microbial lineages endemic to geothermal iron-oxide mats fill important gaps in the evolutionary history of Archaea.</title>
        <authorList>
            <person name="Jay Z.J."/>
            <person name="Beam J.P."/>
            <person name="Dlakic M."/>
            <person name="Rusch D.B."/>
            <person name="Kozubal M.A."/>
            <person name="Inskeep W.P."/>
        </authorList>
    </citation>
    <scope>NUCLEOTIDE SEQUENCE [LARGE SCALE GENOMIC DNA]</scope>
    <source>
        <strain evidence="12">OSP_D</strain>
    </source>
</reference>
<keyword evidence="5" id="KW-0067">ATP-binding</keyword>
<dbReference type="PANTHER" id="PTHR11274:SF0">
    <property type="entry name" value="GENERAL TRANSCRIPTION AND DNA REPAIR FACTOR IIH HELICASE SUBUNIT XPB"/>
    <property type="match status" value="1"/>
</dbReference>
<dbReference type="AlphaFoldDB" id="A0A2R6AWN1"/>
<dbReference type="InterPro" id="IPR006935">
    <property type="entry name" value="Helicase/UvrB_N"/>
</dbReference>
<dbReference type="GO" id="GO:0016787">
    <property type="term" value="F:hydrolase activity"/>
    <property type="evidence" value="ECO:0007669"/>
    <property type="project" value="UniProtKB-KW"/>
</dbReference>
<evidence type="ECO:0000256" key="4">
    <source>
        <dbReference type="ARBA" id="ARBA00022806"/>
    </source>
</evidence>
<organism evidence="12 13">
    <name type="scientific">Candidatus Marsarchaeota G2 archaeon OSP_D</name>
    <dbReference type="NCBI Taxonomy" id="1978157"/>
    <lineage>
        <taxon>Archaea</taxon>
        <taxon>Candidatus Marsarchaeota</taxon>
        <taxon>Candidatus Marsarchaeota group 2</taxon>
    </lineage>
</organism>
<name>A0A2R6AWN1_9ARCH</name>
<gene>
    <name evidence="12" type="ORF">B9Q03_06190</name>
</gene>
<dbReference type="PROSITE" id="PS51192">
    <property type="entry name" value="HELICASE_ATP_BIND_1"/>
    <property type="match status" value="1"/>
</dbReference>
<keyword evidence="6" id="KW-0413">Isomerase</keyword>
<dbReference type="InterPro" id="IPR050615">
    <property type="entry name" value="ATP-dep_DNA_Helicase"/>
</dbReference>
<dbReference type="InterPro" id="IPR032438">
    <property type="entry name" value="ERCC3_RAD25_C"/>
</dbReference>
<evidence type="ECO:0000256" key="8">
    <source>
        <dbReference type="ARBA" id="ARBA00034808"/>
    </source>
</evidence>
<comment type="caution">
    <text evidence="12">The sequence shown here is derived from an EMBL/GenBank/DDBJ whole genome shotgun (WGS) entry which is preliminary data.</text>
</comment>
<dbReference type="Pfam" id="PF04851">
    <property type="entry name" value="ResIII"/>
    <property type="match status" value="1"/>
</dbReference>
<dbReference type="Pfam" id="PF00271">
    <property type="entry name" value="Helicase_C"/>
    <property type="match status" value="1"/>
</dbReference>
<dbReference type="InterPro" id="IPR014001">
    <property type="entry name" value="Helicase_ATP-bd"/>
</dbReference>
<sequence>MDASLVYDGGRILIRGVDFSPPYTKWDAVLKAYVCDAIHYVDIRGYLESRGVVFSDRVLDLLGFKPFECKYTLRDYQRQAYEAWIGARRRGIIVLPTGAGKTAVAIHAVSEAGVPALIVVPTIDLLNQWGGQLEAQGAEVGYLGGGMNSVKGVTVSTYDSAAIRAGELGNRFRLLVFDEVHHLPAQAYSRIARFSAAEYRLGLTATYEREDGLHTLLPFLVGGVVYSSTHSELSGKYLSEYTTEVVRVSLSPRERARYEELMNKYRSILRKHRIRMRGPADFQRLIFLSGSNRELREALLARNEAQKIAFNSSGKIEVLRGLLERFRGERIIVFTQHNDLVERISREFLIPSITHETPKDEREEVLRRFREGVYSCVVTSKVLDEGVDVPDASVGIILSGTGSKREYVQRLGRILRKRDGKVAQLIEVVSGGTIEVSTSYRRKRV</sequence>
<dbReference type="SMART" id="SM00490">
    <property type="entry name" value="HELICc"/>
    <property type="match status" value="1"/>
</dbReference>
<comment type="similarity">
    <text evidence="1">Belongs to the helicase family. RAD25/XPB subfamily.</text>
</comment>
<dbReference type="GO" id="GO:0140097">
    <property type="term" value="F:catalytic activity, acting on DNA"/>
    <property type="evidence" value="ECO:0007669"/>
    <property type="project" value="UniProtKB-ARBA"/>
</dbReference>
<dbReference type="Proteomes" id="UP000240322">
    <property type="component" value="Unassembled WGS sequence"/>
</dbReference>
<feature type="domain" description="Helicase C-terminal" evidence="11">
    <location>
        <begin position="318"/>
        <end position="445"/>
    </location>
</feature>
<evidence type="ECO:0000256" key="5">
    <source>
        <dbReference type="ARBA" id="ARBA00022840"/>
    </source>
</evidence>
<evidence type="ECO:0000256" key="3">
    <source>
        <dbReference type="ARBA" id="ARBA00022801"/>
    </source>
</evidence>
<dbReference type="Pfam" id="PF18458">
    <property type="entry name" value="XPB_DRD"/>
    <property type="match status" value="1"/>
</dbReference>
<dbReference type="EMBL" id="NEXE01000050">
    <property type="protein sequence ID" value="PSN90713.1"/>
    <property type="molecule type" value="Genomic_DNA"/>
</dbReference>
<accession>A0A2R6AWN1</accession>
<keyword evidence="2" id="KW-0547">Nucleotide-binding</keyword>
<dbReference type="PROSITE" id="PS51194">
    <property type="entry name" value="HELICASE_CTER"/>
    <property type="match status" value="1"/>
</dbReference>
<dbReference type="GO" id="GO:0005524">
    <property type="term" value="F:ATP binding"/>
    <property type="evidence" value="ECO:0007669"/>
    <property type="project" value="UniProtKB-KW"/>
</dbReference>
<evidence type="ECO:0000256" key="7">
    <source>
        <dbReference type="ARBA" id="ARBA00034617"/>
    </source>
</evidence>
<protein>
    <recommendedName>
        <fullName evidence="8">DNA 3'-5' helicase</fullName>
        <ecNumber evidence="8">5.6.2.4</ecNumber>
    </recommendedName>
</protein>
<proteinExistence type="inferred from homology"/>
<evidence type="ECO:0000256" key="6">
    <source>
        <dbReference type="ARBA" id="ARBA00023235"/>
    </source>
</evidence>
<dbReference type="SMART" id="SM00487">
    <property type="entry name" value="DEXDc"/>
    <property type="match status" value="1"/>
</dbReference>
<dbReference type="InterPro" id="IPR027417">
    <property type="entry name" value="P-loop_NTPase"/>
</dbReference>
<dbReference type="InterPro" id="IPR001650">
    <property type="entry name" value="Helicase_C-like"/>
</dbReference>
<keyword evidence="3" id="KW-0378">Hydrolase</keyword>